<feature type="region of interest" description="Disordered" evidence="1">
    <location>
        <begin position="1"/>
        <end position="23"/>
    </location>
</feature>
<feature type="compositionally biased region" description="Polar residues" evidence="1">
    <location>
        <begin position="498"/>
        <end position="507"/>
    </location>
</feature>
<dbReference type="PANTHER" id="PTHR46836:SF8">
    <property type="entry name" value="AFADIN"/>
    <property type="match status" value="1"/>
</dbReference>
<evidence type="ECO:0000313" key="3">
    <source>
        <dbReference type="Proteomes" id="UP000030748"/>
    </source>
</evidence>
<feature type="region of interest" description="Disordered" evidence="1">
    <location>
        <begin position="366"/>
        <end position="405"/>
    </location>
</feature>
<proteinExistence type="predicted"/>
<evidence type="ECO:0000313" key="2">
    <source>
        <dbReference type="EMBL" id="EYU38478.1"/>
    </source>
</evidence>
<dbReference type="eggNOG" id="ENOG502QSHY">
    <property type="taxonomic scope" value="Eukaryota"/>
</dbReference>
<dbReference type="PANTHER" id="PTHR46836">
    <property type="entry name" value="AFADIN"/>
    <property type="match status" value="1"/>
</dbReference>
<accession>A0A022RFF9</accession>
<dbReference type="Proteomes" id="UP000030748">
    <property type="component" value="Unassembled WGS sequence"/>
</dbReference>
<gene>
    <name evidence="2" type="ORF">MIMGU_mgv1a003908mg</name>
</gene>
<sequence length="556" mass="63887">MQFALDLGQSSFRRATGRPKLPDEDMYKQCRVHREQNMLSESFRQKNVSTEQLYDGRSNRRSAMKQLEFIDVHEDLESSGLLNPRRSSRWSRRSMLTKSDVEIVQKLRESKEHDDNLDSKDLFMESDRNRNYSVVDSAKFEGNSKAWMLERDNIGEIGRSDGSLLVEPHNLRRVRTSRKSSIVELEEKDNGKSTRIVVLRPNAGDMQSEGLPGSLPYDSRGYLSNYRKMKEKLSIGGAGRISGRRKDSFSNVELSRPVSAEAKKIARKITRRMRSGCNEVVDSCDSENESEMFRLSSRNSFSDDKQWRMYPSSGSVEPSFKREAKKKISERWKITQSYQELEIVDKGSTLGEMLGIPDGETRFKSYAKTNKTGNGSNDKMRRTSSRSRSLPPSVGERTNSRRTEEKHMIINDPLSCDKNKVGKGNLSRKDYFSSQDLKCRNKNKKSLPFQHMYTNEIGSSSEANFEIQMEPNVKDLPDINRRSPVIIYERESTTTFSSKSSVLQPKKSSVIDDKDNAPSHDQNDFTIQVRLHFPQNGFFMCMLDYPESYVIMPLCL</sequence>
<protein>
    <recommendedName>
        <fullName evidence="4">DUF3741 domain-containing protein</fullName>
    </recommendedName>
</protein>
<evidence type="ECO:0000256" key="1">
    <source>
        <dbReference type="SAM" id="MobiDB-lite"/>
    </source>
</evidence>
<reference evidence="2 3" key="1">
    <citation type="journal article" date="2013" name="Proc. Natl. Acad. Sci. U.S.A.">
        <title>Fine-scale variation in meiotic recombination in Mimulus inferred from population shotgun sequencing.</title>
        <authorList>
            <person name="Hellsten U."/>
            <person name="Wright K.M."/>
            <person name="Jenkins J."/>
            <person name="Shu S."/>
            <person name="Yuan Y."/>
            <person name="Wessler S.R."/>
            <person name="Schmutz J."/>
            <person name="Willis J.H."/>
            <person name="Rokhsar D.S."/>
        </authorList>
    </citation>
    <scope>NUCLEOTIDE SEQUENCE [LARGE SCALE GENOMIC DNA]</scope>
    <source>
        <strain evidence="3">cv. DUN x IM62</strain>
    </source>
</reference>
<feature type="compositionally biased region" description="Polar residues" evidence="1">
    <location>
        <begin position="367"/>
        <end position="377"/>
    </location>
</feature>
<keyword evidence="3" id="KW-1185">Reference proteome</keyword>
<dbReference type="EMBL" id="KI630480">
    <property type="protein sequence ID" value="EYU38478.1"/>
    <property type="molecule type" value="Genomic_DNA"/>
</dbReference>
<name>A0A022RFF9_ERYGU</name>
<feature type="region of interest" description="Disordered" evidence="1">
    <location>
        <begin position="498"/>
        <end position="521"/>
    </location>
</feature>
<feature type="compositionally biased region" description="Basic and acidic residues" evidence="1">
    <location>
        <begin position="509"/>
        <end position="521"/>
    </location>
</feature>
<dbReference type="AlphaFoldDB" id="A0A022RFF9"/>
<evidence type="ECO:0008006" key="4">
    <source>
        <dbReference type="Google" id="ProtNLM"/>
    </source>
</evidence>
<organism evidence="2 3">
    <name type="scientific">Erythranthe guttata</name>
    <name type="common">Yellow monkey flower</name>
    <name type="synonym">Mimulus guttatus</name>
    <dbReference type="NCBI Taxonomy" id="4155"/>
    <lineage>
        <taxon>Eukaryota</taxon>
        <taxon>Viridiplantae</taxon>
        <taxon>Streptophyta</taxon>
        <taxon>Embryophyta</taxon>
        <taxon>Tracheophyta</taxon>
        <taxon>Spermatophyta</taxon>
        <taxon>Magnoliopsida</taxon>
        <taxon>eudicotyledons</taxon>
        <taxon>Gunneridae</taxon>
        <taxon>Pentapetalae</taxon>
        <taxon>asterids</taxon>
        <taxon>lamiids</taxon>
        <taxon>Lamiales</taxon>
        <taxon>Phrymaceae</taxon>
        <taxon>Erythranthe</taxon>
    </lineage>
</organism>